<comment type="caution">
    <text evidence="1">The sequence shown here is derived from an EMBL/GenBank/DDBJ whole genome shotgun (WGS) entry which is preliminary data.</text>
</comment>
<protein>
    <submittedName>
        <fullName evidence="1">Uncharacterized protein</fullName>
    </submittedName>
</protein>
<evidence type="ECO:0000313" key="1">
    <source>
        <dbReference type="EMBL" id="KAF9060746.1"/>
    </source>
</evidence>
<organism evidence="1 2">
    <name type="scientific">Rhodocollybia butyracea</name>
    <dbReference type="NCBI Taxonomy" id="206335"/>
    <lineage>
        <taxon>Eukaryota</taxon>
        <taxon>Fungi</taxon>
        <taxon>Dikarya</taxon>
        <taxon>Basidiomycota</taxon>
        <taxon>Agaricomycotina</taxon>
        <taxon>Agaricomycetes</taxon>
        <taxon>Agaricomycetidae</taxon>
        <taxon>Agaricales</taxon>
        <taxon>Marasmiineae</taxon>
        <taxon>Omphalotaceae</taxon>
        <taxon>Rhodocollybia</taxon>
    </lineage>
</organism>
<dbReference type="EMBL" id="JADNRY010000230">
    <property type="protein sequence ID" value="KAF9060746.1"/>
    <property type="molecule type" value="Genomic_DNA"/>
</dbReference>
<dbReference type="OrthoDB" id="5424209at2759"/>
<evidence type="ECO:0000313" key="2">
    <source>
        <dbReference type="Proteomes" id="UP000772434"/>
    </source>
</evidence>
<accession>A0A9P5PCD8</accession>
<gene>
    <name evidence="1" type="ORF">BDP27DRAFT_1491913</name>
</gene>
<reference evidence="1" key="1">
    <citation type="submission" date="2020-11" db="EMBL/GenBank/DDBJ databases">
        <authorList>
            <consortium name="DOE Joint Genome Institute"/>
            <person name="Ahrendt S."/>
            <person name="Riley R."/>
            <person name="Andreopoulos W."/>
            <person name="Labutti K."/>
            <person name="Pangilinan J."/>
            <person name="Ruiz-Duenas F.J."/>
            <person name="Barrasa J.M."/>
            <person name="Sanchez-Garcia M."/>
            <person name="Camarero S."/>
            <person name="Miyauchi S."/>
            <person name="Serrano A."/>
            <person name="Linde D."/>
            <person name="Babiker R."/>
            <person name="Drula E."/>
            <person name="Ayuso-Fernandez I."/>
            <person name="Pacheco R."/>
            <person name="Padilla G."/>
            <person name="Ferreira P."/>
            <person name="Barriuso J."/>
            <person name="Kellner H."/>
            <person name="Castanera R."/>
            <person name="Alfaro M."/>
            <person name="Ramirez L."/>
            <person name="Pisabarro A.G."/>
            <person name="Kuo A."/>
            <person name="Tritt A."/>
            <person name="Lipzen A."/>
            <person name="He G."/>
            <person name="Yan M."/>
            <person name="Ng V."/>
            <person name="Cullen D."/>
            <person name="Martin F."/>
            <person name="Rosso M.-N."/>
            <person name="Henrissat B."/>
            <person name="Hibbett D."/>
            <person name="Martinez A.T."/>
            <person name="Grigoriev I.V."/>
        </authorList>
    </citation>
    <scope>NUCLEOTIDE SEQUENCE</scope>
    <source>
        <strain evidence="1">AH 40177</strain>
    </source>
</reference>
<keyword evidence="2" id="KW-1185">Reference proteome</keyword>
<proteinExistence type="predicted"/>
<dbReference type="Proteomes" id="UP000772434">
    <property type="component" value="Unassembled WGS sequence"/>
</dbReference>
<dbReference type="AlphaFoldDB" id="A0A9P5PCD8"/>
<sequence>MDPPSHTGLSIPFTEDELKKVGLLGEGVSTFTTEVLNTMREHPDLLKLSLFTLECIDQDLRSNPSSSRAYGIPKDVTMAPNLSVDGPNKYERMSYYNGITGDNKHPDLIYRLDYLTMPFPKPTGRFARLPVIICELIKARKINWLSINPACFFTHPLPEDTKGILGPVVIWIGVPPGSTITDTAHKVSQEILTLLQKNRVDNAVVEWCEAVLQRLAGPPLMRHVAMPPIIEELEEEDLQGTLTLWFHENKDNDGNPSDKVYRVSSCHVLRKNTTINYEHRYGTPMSRVWRGLDDIILAISSHAILTDLCVRELVKLQAKERQDARVIKAKQRQLETEAISDLEALHEDVTKDWSNLKLHRNIGHIQYAEAILVDAEGGTLYTSDWAAFLAAEPKVRDEFEGYIVDLRFKYKPYDLMRMLYPGGVPATFKYPTWGKLQIEGCATKEDLFYPAGLNSEGQRCLMVGKDGNTMTSPIESIELGIYNSGDKTFEVFLAKGDSGSLVWHMTEGKAHIVGQIHSGENKGGLTSNHMLKL</sequence>
<name>A0A9P5PCD8_9AGAR</name>